<evidence type="ECO:0000313" key="1">
    <source>
        <dbReference type="EMBL" id="LAA96759.1"/>
    </source>
</evidence>
<organism evidence="1">
    <name type="scientific">Micrurus lemniscatus lemniscatus</name>
    <dbReference type="NCBI Taxonomy" id="129467"/>
    <lineage>
        <taxon>Eukaryota</taxon>
        <taxon>Metazoa</taxon>
        <taxon>Chordata</taxon>
        <taxon>Craniata</taxon>
        <taxon>Vertebrata</taxon>
        <taxon>Euteleostomi</taxon>
        <taxon>Lepidosauria</taxon>
        <taxon>Squamata</taxon>
        <taxon>Bifurcata</taxon>
        <taxon>Unidentata</taxon>
        <taxon>Episquamata</taxon>
        <taxon>Toxicofera</taxon>
        <taxon>Serpentes</taxon>
        <taxon>Colubroidea</taxon>
        <taxon>Elapidae</taxon>
        <taxon>Elapinae</taxon>
        <taxon>Micrurus</taxon>
    </lineage>
</organism>
<protein>
    <submittedName>
        <fullName evidence="1">Uncharacterized protein</fullName>
    </submittedName>
</protein>
<dbReference type="AlphaFoldDB" id="A0A2D4JJT0"/>
<name>A0A2D4JJT0_MICLE</name>
<proteinExistence type="predicted"/>
<reference evidence="1" key="1">
    <citation type="submission" date="2017-07" db="EMBL/GenBank/DDBJ databases">
        <authorList>
            <person name="Mikheyev A."/>
            <person name="Grau M."/>
        </authorList>
    </citation>
    <scope>NUCLEOTIDE SEQUENCE</scope>
    <source>
        <tissue evidence="1">Venom_gland</tissue>
    </source>
</reference>
<sequence length="102" mass="11522">MSKKFQLSQQSSSLIATQLRSNSLANTVSCDRAIAICDFQCLLCTSRINGEIGMRSQMLNNHVGYACQWQPKVLELLLLNGLIMSHLKQQFQSQLLLTEDYL</sequence>
<reference evidence="1" key="2">
    <citation type="submission" date="2017-11" db="EMBL/GenBank/DDBJ databases">
        <title>Coralsnake Venomics: Analyses of Venom Gland Transcriptomes and Proteomes of Six Brazilian Taxa.</title>
        <authorList>
            <person name="Aird S.D."/>
            <person name="Jorge da Silva N."/>
            <person name="Qiu L."/>
            <person name="Villar-Briones A."/>
            <person name="Aparecida-Saddi V."/>
            <person name="Campos-Telles M.P."/>
            <person name="Grau M."/>
            <person name="Mikheyev A.S."/>
        </authorList>
    </citation>
    <scope>NUCLEOTIDE SEQUENCE</scope>
    <source>
        <tissue evidence="1">Venom_gland</tissue>
    </source>
</reference>
<accession>A0A2D4JJT0</accession>
<dbReference type="EMBL" id="IACK01211007">
    <property type="protein sequence ID" value="LAA96759.1"/>
    <property type="molecule type" value="Transcribed_RNA"/>
</dbReference>